<dbReference type="PANTHER" id="PTHR14136">
    <property type="entry name" value="BTB_POZ DOMAIN-CONTAINING PROTEIN KCTD9"/>
    <property type="match status" value="1"/>
</dbReference>
<dbReference type="SUPFAM" id="SSF141571">
    <property type="entry name" value="Pentapeptide repeat-like"/>
    <property type="match status" value="1"/>
</dbReference>
<dbReference type="Pfam" id="PF00805">
    <property type="entry name" value="Pentapeptide"/>
    <property type="match status" value="2"/>
</dbReference>
<dbReference type="InterPro" id="IPR001646">
    <property type="entry name" value="5peptide_repeat"/>
</dbReference>
<dbReference type="AlphaFoldDB" id="A0A1Z4LLM2"/>
<proteinExistence type="predicted"/>
<accession>A0A1Z4LLM2</accession>
<dbReference type="InterPro" id="IPR051082">
    <property type="entry name" value="Pentapeptide-BTB/POZ_domain"/>
</dbReference>
<dbReference type="Proteomes" id="UP000218418">
    <property type="component" value="Chromosome"/>
</dbReference>
<gene>
    <name evidence="1" type="ORF">NIES267_15670</name>
</gene>
<name>A0A1Z4LLM2_9CYAN</name>
<organism evidence="1 2">
    <name type="scientific">Calothrix parasitica NIES-267</name>
    <dbReference type="NCBI Taxonomy" id="1973488"/>
    <lineage>
        <taxon>Bacteria</taxon>
        <taxon>Bacillati</taxon>
        <taxon>Cyanobacteriota</taxon>
        <taxon>Cyanophyceae</taxon>
        <taxon>Nostocales</taxon>
        <taxon>Calotrichaceae</taxon>
        <taxon>Calothrix</taxon>
    </lineage>
</organism>
<keyword evidence="2" id="KW-1185">Reference proteome</keyword>
<evidence type="ECO:0000313" key="2">
    <source>
        <dbReference type="Proteomes" id="UP000218418"/>
    </source>
</evidence>
<reference evidence="1 2" key="1">
    <citation type="submission" date="2017-06" db="EMBL/GenBank/DDBJ databases">
        <title>Genome sequencing of cyanobaciteial culture collection at National Institute for Environmental Studies (NIES).</title>
        <authorList>
            <person name="Hirose Y."/>
            <person name="Shimura Y."/>
            <person name="Fujisawa T."/>
            <person name="Nakamura Y."/>
            <person name="Kawachi M."/>
        </authorList>
    </citation>
    <scope>NUCLEOTIDE SEQUENCE [LARGE SCALE GENOMIC DNA]</scope>
    <source>
        <strain evidence="1 2">NIES-267</strain>
    </source>
</reference>
<sequence>MDIERDEIETEEIGIKELLSRYNAGERNFTDITILEIDDGLLRGIDLSGINLENSDLWADFSGAILRGVNFRYSMWHIAAWEDIDFTGSDFTGIHDAVGCDFIRCNLSNTIWTKAELWQSRFIGCEDATADFSDADFCEVKFFTEKRFFGE</sequence>
<dbReference type="PANTHER" id="PTHR14136:SF17">
    <property type="entry name" value="BTB_POZ DOMAIN-CONTAINING PROTEIN KCTD9"/>
    <property type="match status" value="1"/>
</dbReference>
<protein>
    <submittedName>
        <fullName evidence="1">RfrA pentapeptide repeat-containing protein</fullName>
    </submittedName>
</protein>
<dbReference type="OrthoDB" id="582747at2"/>
<dbReference type="Gene3D" id="2.160.20.80">
    <property type="entry name" value="E3 ubiquitin-protein ligase SopA"/>
    <property type="match status" value="1"/>
</dbReference>
<dbReference type="EMBL" id="AP018227">
    <property type="protein sequence ID" value="BAY82089.1"/>
    <property type="molecule type" value="Genomic_DNA"/>
</dbReference>
<evidence type="ECO:0000313" key="1">
    <source>
        <dbReference type="EMBL" id="BAY82089.1"/>
    </source>
</evidence>